<gene>
    <name evidence="4" type="ORF">PVAG01_01497</name>
</gene>
<dbReference type="InterPro" id="IPR012338">
    <property type="entry name" value="Beta-lactam/transpept-like"/>
</dbReference>
<dbReference type="Proteomes" id="UP001629113">
    <property type="component" value="Unassembled WGS sequence"/>
</dbReference>
<dbReference type="InterPro" id="IPR050491">
    <property type="entry name" value="AmpC-like"/>
</dbReference>
<feature type="domain" description="Beta-lactamase-related" evidence="3">
    <location>
        <begin position="51"/>
        <end position="374"/>
    </location>
</feature>
<accession>A0ABR4PXT0</accession>
<feature type="signal peptide" evidence="2">
    <location>
        <begin position="1"/>
        <end position="17"/>
    </location>
</feature>
<dbReference type="EMBL" id="JBFCZG010000001">
    <property type="protein sequence ID" value="KAL3427988.1"/>
    <property type="molecule type" value="Genomic_DNA"/>
</dbReference>
<organism evidence="4 5">
    <name type="scientific">Phlyctema vagabunda</name>
    <dbReference type="NCBI Taxonomy" id="108571"/>
    <lineage>
        <taxon>Eukaryota</taxon>
        <taxon>Fungi</taxon>
        <taxon>Dikarya</taxon>
        <taxon>Ascomycota</taxon>
        <taxon>Pezizomycotina</taxon>
        <taxon>Leotiomycetes</taxon>
        <taxon>Helotiales</taxon>
        <taxon>Dermateaceae</taxon>
        <taxon>Phlyctema</taxon>
    </lineage>
</organism>
<feature type="chain" id="PRO_5045641005" evidence="2">
    <location>
        <begin position="18"/>
        <end position="424"/>
    </location>
</feature>
<dbReference type="Pfam" id="PF00144">
    <property type="entry name" value="Beta-lactamase"/>
    <property type="match status" value="1"/>
</dbReference>
<comment type="caution">
    <text evidence="4">The sequence shown here is derived from an EMBL/GenBank/DDBJ whole genome shotgun (WGS) entry which is preliminary data.</text>
</comment>
<dbReference type="Gene3D" id="3.40.710.10">
    <property type="entry name" value="DD-peptidase/beta-lactamase superfamily"/>
    <property type="match status" value="1"/>
</dbReference>
<evidence type="ECO:0000256" key="1">
    <source>
        <dbReference type="ARBA" id="ARBA00038215"/>
    </source>
</evidence>
<evidence type="ECO:0000313" key="5">
    <source>
        <dbReference type="Proteomes" id="UP001629113"/>
    </source>
</evidence>
<dbReference type="PANTHER" id="PTHR46825">
    <property type="entry name" value="D-ALANYL-D-ALANINE-CARBOXYPEPTIDASE/ENDOPEPTIDASE AMPH"/>
    <property type="match status" value="1"/>
</dbReference>
<dbReference type="InterPro" id="IPR001466">
    <property type="entry name" value="Beta-lactam-related"/>
</dbReference>
<evidence type="ECO:0000313" key="4">
    <source>
        <dbReference type="EMBL" id="KAL3427988.1"/>
    </source>
</evidence>
<dbReference type="SUPFAM" id="SSF56601">
    <property type="entry name" value="beta-lactamase/transpeptidase-like"/>
    <property type="match status" value="1"/>
</dbReference>
<evidence type="ECO:0000259" key="3">
    <source>
        <dbReference type="Pfam" id="PF00144"/>
    </source>
</evidence>
<dbReference type="PANTHER" id="PTHR46825:SF9">
    <property type="entry name" value="BETA-LACTAMASE-RELATED DOMAIN-CONTAINING PROTEIN"/>
    <property type="match status" value="1"/>
</dbReference>
<sequence>MLHSCLFLPWAISLSSALQQNVLKGGDVRDNNAGPLNTQFAGLVNKTLGFWKVPGIAVAVIDGDEIFAEGYGIAEYPETKATASTLWYGGSTTKAFTAAALSLLVDDNSTFSAVEWTTPISQLIRDDFVLENDYATTHITIEDALSHRTGLPRHEFSHGASYDGREATPRDLTRSLRYLPLAFETRTTFSYCNLMYAVATHVVEALTGSWLGDFLRERIWDPLGMSSTYFSVAEAISAPEHLARGYVYANESFHPVPHVNLAALSGAGSVISNVLDYSKWVSSLLQRSGPLSGSAYRDLFRGRILLDEPQGAWAFTGQEAYALGWLVTVYRGHRVFQHSGSTDAFAAEVFLFPDLNYGLVAFGNTAGTGNSAEEKLLWHLADEKLGIPENERFDWDGKSVFTLPRLTFRASSLSASIHTSSTLY</sequence>
<protein>
    <submittedName>
        <fullName evidence="4">Penicillin-binding protein</fullName>
    </submittedName>
</protein>
<name>A0ABR4PXT0_9HELO</name>
<keyword evidence="2" id="KW-0732">Signal</keyword>
<reference evidence="4 5" key="1">
    <citation type="submission" date="2024-06" db="EMBL/GenBank/DDBJ databases">
        <title>Complete genome of Phlyctema vagabunda strain 19-DSS-EL-015.</title>
        <authorList>
            <person name="Fiorenzani C."/>
        </authorList>
    </citation>
    <scope>NUCLEOTIDE SEQUENCE [LARGE SCALE GENOMIC DNA]</scope>
    <source>
        <strain evidence="4 5">19-DSS-EL-015</strain>
    </source>
</reference>
<proteinExistence type="inferred from homology"/>
<comment type="similarity">
    <text evidence="1">Belongs to the peptidase S12 family.</text>
</comment>
<keyword evidence="5" id="KW-1185">Reference proteome</keyword>
<evidence type="ECO:0000256" key="2">
    <source>
        <dbReference type="SAM" id="SignalP"/>
    </source>
</evidence>